<dbReference type="GO" id="GO:0008360">
    <property type="term" value="P:regulation of cell shape"/>
    <property type="evidence" value="ECO:0007669"/>
    <property type="project" value="UniProtKB-KW"/>
</dbReference>
<dbReference type="eggNOG" id="COG0772">
    <property type="taxonomic scope" value="Bacteria"/>
</dbReference>
<feature type="transmembrane region" description="Helical" evidence="16">
    <location>
        <begin position="287"/>
        <end position="304"/>
    </location>
</feature>
<feature type="transmembrane region" description="Helical" evidence="16">
    <location>
        <begin position="71"/>
        <end position="87"/>
    </location>
</feature>
<evidence type="ECO:0000256" key="5">
    <source>
        <dbReference type="ARBA" id="ARBA00022960"/>
    </source>
</evidence>
<keyword evidence="17" id="KW-0132">Cell division</keyword>
<keyword evidence="7 16" id="KW-1133">Transmembrane helix</keyword>
<evidence type="ECO:0000256" key="2">
    <source>
        <dbReference type="ARBA" id="ARBA00022676"/>
    </source>
</evidence>
<dbReference type="Pfam" id="PF01098">
    <property type="entry name" value="FTSW_RODA_SPOVE"/>
    <property type="match status" value="1"/>
</dbReference>
<evidence type="ECO:0000256" key="13">
    <source>
        <dbReference type="ARBA" id="ARBA00041418"/>
    </source>
</evidence>
<keyword evidence="4 16" id="KW-0812">Transmembrane</keyword>
<evidence type="ECO:0000256" key="16">
    <source>
        <dbReference type="SAM" id="Phobius"/>
    </source>
</evidence>
<sequence length="397" mass="42497">MIGLSTNHARTGRMFSRTDQSIVGQWWWTVDRVLLSIMLALAGIGIVMVVTGSPPVAERLGLDQYYFFKRHMVFLVPSLLAMIGLSMCSHRTIWRIASVILAGSILCMAFVLVAGAEVKGAQRWIHLPFGSIQPSEFAKPAFAVVIAWFMARQKDQPGFPGDRLAAGLYALLISLLILQPDFGMSMLVTAIIVGQVFLAGLPLRLVVGLGGVAALGGVGAYFGLHHVRSRIDRFLNPETGDTYQIDLARQAFQEGGAFGAGPGQGTVKLAIPDAHTDFVFSVAGEEMGLVLLLIIIGLFAWVILRGLNRVMDSDNMFVILGTGGLLTMFGCQSLVHMGSNLALIPTKGMTLPFLSYGGSSLVAVGIGMGFLLALTRRQGRSTIAKGGMAPKTQMNAS</sequence>
<gene>
    <name evidence="17" type="primary">ftsW</name>
    <name evidence="17" type="ordered locus">MICA_1901</name>
</gene>
<feature type="transmembrane region" description="Helical" evidence="16">
    <location>
        <begin position="205"/>
        <end position="224"/>
    </location>
</feature>
<evidence type="ECO:0000256" key="1">
    <source>
        <dbReference type="ARBA" id="ARBA00004141"/>
    </source>
</evidence>
<evidence type="ECO:0000256" key="3">
    <source>
        <dbReference type="ARBA" id="ARBA00022679"/>
    </source>
</evidence>
<dbReference type="GO" id="GO:0009252">
    <property type="term" value="P:peptidoglycan biosynthetic process"/>
    <property type="evidence" value="ECO:0007669"/>
    <property type="project" value="UniProtKB-KW"/>
</dbReference>
<dbReference type="GO" id="GO:0008955">
    <property type="term" value="F:peptidoglycan glycosyltransferase activity"/>
    <property type="evidence" value="ECO:0007669"/>
    <property type="project" value="UniProtKB-EC"/>
</dbReference>
<evidence type="ECO:0000256" key="6">
    <source>
        <dbReference type="ARBA" id="ARBA00022984"/>
    </source>
</evidence>
<evidence type="ECO:0000313" key="17">
    <source>
        <dbReference type="EMBL" id="AEP10210.1"/>
    </source>
</evidence>
<dbReference type="RefSeq" id="WP_014103433.1">
    <property type="nucleotide sequence ID" value="NC_016026.1"/>
</dbReference>
<dbReference type="OrthoDB" id="9768187at2"/>
<keyword evidence="3" id="KW-0808">Transferase</keyword>
<protein>
    <recommendedName>
        <fullName evidence="12">Probable peptidoglycan glycosyltransferase FtsW</fullName>
        <ecNumber evidence="14">2.4.99.28</ecNumber>
    </recommendedName>
    <alternativeName>
        <fullName evidence="13">Cell division protein FtsW</fullName>
    </alternativeName>
    <alternativeName>
        <fullName evidence="10">Cell wall polymerase</fullName>
    </alternativeName>
    <alternativeName>
        <fullName evidence="9">Peptidoglycan polymerase</fullName>
    </alternativeName>
</protein>
<dbReference type="GO" id="GO:0005886">
    <property type="term" value="C:plasma membrane"/>
    <property type="evidence" value="ECO:0007669"/>
    <property type="project" value="TreeGrafter"/>
</dbReference>
<evidence type="ECO:0000256" key="12">
    <source>
        <dbReference type="ARBA" id="ARBA00041185"/>
    </source>
</evidence>
<reference evidence="17 18" key="1">
    <citation type="journal article" date="2011" name="BMC Genomics">
        <title>Genomic insights into an obligate epibiotic bacterial predator: Micavibrio aeruginosavorus ARL-13.</title>
        <authorList>
            <person name="Wang Z."/>
            <person name="Kadouri D."/>
            <person name="Wu M."/>
        </authorList>
    </citation>
    <scope>NUCLEOTIDE SEQUENCE [LARGE SCALE GENOMIC DNA]</scope>
    <source>
        <strain evidence="17 18">ARL-13</strain>
    </source>
</reference>
<keyword evidence="18" id="KW-1185">Reference proteome</keyword>
<dbReference type="GO" id="GO:0015648">
    <property type="term" value="F:lipid-linked peptidoglycan transporter activity"/>
    <property type="evidence" value="ECO:0007669"/>
    <property type="project" value="TreeGrafter"/>
</dbReference>
<dbReference type="AlphaFoldDB" id="G2KMB6"/>
<dbReference type="EMBL" id="CP002382">
    <property type="protein sequence ID" value="AEP10210.1"/>
    <property type="molecule type" value="Genomic_DNA"/>
</dbReference>
<organism evidence="17 18">
    <name type="scientific">Micavibrio aeruginosavorus (strain ARL-13)</name>
    <dbReference type="NCBI Taxonomy" id="856793"/>
    <lineage>
        <taxon>Bacteria</taxon>
        <taxon>Pseudomonadati</taxon>
        <taxon>Bdellovibrionota</taxon>
        <taxon>Bdellovibrionia</taxon>
        <taxon>Bdellovibrionales</taxon>
        <taxon>Pseudobdellovibrionaceae</taxon>
        <taxon>Micavibrio</taxon>
    </lineage>
</organism>
<keyword evidence="17" id="KW-0131">Cell cycle</keyword>
<keyword evidence="8 16" id="KW-0472">Membrane</keyword>
<evidence type="ECO:0000256" key="7">
    <source>
        <dbReference type="ARBA" id="ARBA00022989"/>
    </source>
</evidence>
<name>G2KMB6_MICAA</name>
<dbReference type="STRING" id="856793.MICA_1901"/>
<keyword evidence="5" id="KW-0133">Cell shape</keyword>
<dbReference type="Proteomes" id="UP000009286">
    <property type="component" value="Chromosome"/>
</dbReference>
<evidence type="ECO:0000256" key="14">
    <source>
        <dbReference type="ARBA" id="ARBA00044770"/>
    </source>
</evidence>
<evidence type="ECO:0000256" key="10">
    <source>
        <dbReference type="ARBA" id="ARBA00033270"/>
    </source>
</evidence>
<dbReference type="InterPro" id="IPR001182">
    <property type="entry name" value="FtsW/RodA"/>
</dbReference>
<dbReference type="KEGG" id="mai:MICA_1901"/>
<evidence type="ECO:0000313" key="18">
    <source>
        <dbReference type="Proteomes" id="UP000009286"/>
    </source>
</evidence>
<comment type="similarity">
    <text evidence="11">Belongs to the SEDS family. FtsW subfamily.</text>
</comment>
<feature type="transmembrane region" description="Helical" evidence="16">
    <location>
        <begin position="33"/>
        <end position="50"/>
    </location>
</feature>
<keyword evidence="6" id="KW-0573">Peptidoglycan synthesis</keyword>
<dbReference type="PANTHER" id="PTHR30474:SF2">
    <property type="entry name" value="PEPTIDOGLYCAN GLYCOSYLTRANSFERASE FTSW-RELATED"/>
    <property type="match status" value="1"/>
</dbReference>
<feature type="transmembrane region" description="Helical" evidence="16">
    <location>
        <begin position="355"/>
        <end position="375"/>
    </location>
</feature>
<proteinExistence type="inferred from homology"/>
<dbReference type="GO" id="GO:0051301">
    <property type="term" value="P:cell division"/>
    <property type="evidence" value="ECO:0007669"/>
    <property type="project" value="UniProtKB-KW"/>
</dbReference>
<feature type="transmembrane region" description="Helical" evidence="16">
    <location>
        <begin position="93"/>
        <end position="116"/>
    </location>
</feature>
<feature type="transmembrane region" description="Helical" evidence="16">
    <location>
        <begin position="166"/>
        <end position="193"/>
    </location>
</feature>
<feature type="transmembrane region" description="Helical" evidence="16">
    <location>
        <begin position="316"/>
        <end position="335"/>
    </location>
</feature>
<accession>G2KMB6</accession>
<comment type="subcellular location">
    <subcellularLocation>
        <location evidence="1">Membrane</location>
        <topology evidence="1">Multi-pass membrane protein</topology>
    </subcellularLocation>
</comment>
<evidence type="ECO:0000256" key="11">
    <source>
        <dbReference type="ARBA" id="ARBA00038053"/>
    </source>
</evidence>
<evidence type="ECO:0000256" key="9">
    <source>
        <dbReference type="ARBA" id="ARBA00032370"/>
    </source>
</evidence>
<evidence type="ECO:0000256" key="15">
    <source>
        <dbReference type="ARBA" id="ARBA00049902"/>
    </source>
</evidence>
<dbReference type="GO" id="GO:0032153">
    <property type="term" value="C:cell division site"/>
    <property type="evidence" value="ECO:0007669"/>
    <property type="project" value="TreeGrafter"/>
</dbReference>
<evidence type="ECO:0000256" key="8">
    <source>
        <dbReference type="ARBA" id="ARBA00023136"/>
    </source>
</evidence>
<dbReference type="EC" id="2.4.99.28" evidence="14"/>
<dbReference type="PANTHER" id="PTHR30474">
    <property type="entry name" value="CELL CYCLE PROTEIN"/>
    <property type="match status" value="1"/>
</dbReference>
<dbReference type="HOGENOM" id="CLU_029243_1_1_5"/>
<keyword evidence="2" id="KW-0328">Glycosyltransferase</keyword>
<evidence type="ECO:0000256" key="4">
    <source>
        <dbReference type="ARBA" id="ARBA00022692"/>
    </source>
</evidence>
<comment type="catalytic activity">
    <reaction evidence="15">
        <text>[GlcNAc-(1-&gt;4)-Mur2Ac(oyl-L-Ala-gamma-D-Glu-L-Lys-D-Ala-D-Ala)](n)-di-trans,octa-cis-undecaprenyl diphosphate + beta-D-GlcNAc-(1-&gt;4)-Mur2Ac(oyl-L-Ala-gamma-D-Glu-L-Lys-D-Ala-D-Ala)-di-trans,octa-cis-undecaprenyl diphosphate = [GlcNAc-(1-&gt;4)-Mur2Ac(oyl-L-Ala-gamma-D-Glu-L-Lys-D-Ala-D-Ala)](n+1)-di-trans,octa-cis-undecaprenyl diphosphate + di-trans,octa-cis-undecaprenyl diphosphate + H(+)</text>
        <dbReference type="Rhea" id="RHEA:23708"/>
        <dbReference type="Rhea" id="RHEA-COMP:9602"/>
        <dbReference type="Rhea" id="RHEA-COMP:9603"/>
        <dbReference type="ChEBI" id="CHEBI:15378"/>
        <dbReference type="ChEBI" id="CHEBI:58405"/>
        <dbReference type="ChEBI" id="CHEBI:60033"/>
        <dbReference type="ChEBI" id="CHEBI:78435"/>
        <dbReference type="EC" id="2.4.99.28"/>
    </reaction>
</comment>